<feature type="non-terminal residue" evidence="2">
    <location>
        <position position="1"/>
    </location>
</feature>
<comment type="caution">
    <text evidence="2">The sequence shown here is derived from an EMBL/GenBank/DDBJ whole genome shotgun (WGS) entry which is preliminary data.</text>
</comment>
<dbReference type="EMBL" id="AUSU01001092">
    <property type="protein sequence ID" value="EPS71841.1"/>
    <property type="molecule type" value="Genomic_DNA"/>
</dbReference>
<sequence length="337" mass="37465">SPIRRRIQEKTWPPDSDGGLFKSIHFTEKCDGSSNFVNPAKIPLSFFFYSRPPPRPSSSSDFSAIPFDVLRKIAAPFSLPNLRAASLVCRAWRDALKPLREALVFLKWGKRFKHGRGGVKVNSSKALDSFLKGAARGSTLAMVDAGLIYWEMGKREEGIAWYRKAADLGDPAGQCNLAVAYLRDDPPNAKEAIPLLYRASVAGHVRAQYQLALCLHQGGGTPHEAARWYLRAAEGGYQRAMYNASLCFLTGEGLVQSHRMARRWMKRAADHGHSRAQFEHGLTLFSEGEMMKAVVYLELATRAGERAAAHVKNVILQQLSAPSRDRAMLLADSWRPL</sequence>
<dbReference type="InterPro" id="IPR036047">
    <property type="entry name" value="F-box-like_dom_sf"/>
</dbReference>
<dbReference type="SUPFAM" id="SSF81383">
    <property type="entry name" value="F-box domain"/>
    <property type="match status" value="1"/>
</dbReference>
<dbReference type="PANTHER" id="PTHR45088">
    <property type="entry name" value="OSJNBA0022H21.17 PROTEIN"/>
    <property type="match status" value="1"/>
</dbReference>
<dbReference type="OrthoDB" id="272077at2759"/>
<accession>S8D384</accession>
<organism evidence="2 3">
    <name type="scientific">Genlisea aurea</name>
    <dbReference type="NCBI Taxonomy" id="192259"/>
    <lineage>
        <taxon>Eukaryota</taxon>
        <taxon>Viridiplantae</taxon>
        <taxon>Streptophyta</taxon>
        <taxon>Embryophyta</taxon>
        <taxon>Tracheophyta</taxon>
        <taxon>Spermatophyta</taxon>
        <taxon>Magnoliopsida</taxon>
        <taxon>eudicotyledons</taxon>
        <taxon>Gunneridae</taxon>
        <taxon>Pentapetalae</taxon>
        <taxon>asterids</taxon>
        <taxon>lamiids</taxon>
        <taxon>Lamiales</taxon>
        <taxon>Lentibulariaceae</taxon>
        <taxon>Genlisea</taxon>
    </lineage>
</organism>
<feature type="non-terminal residue" evidence="2">
    <location>
        <position position="337"/>
    </location>
</feature>
<dbReference type="SMART" id="SM00671">
    <property type="entry name" value="SEL1"/>
    <property type="match status" value="5"/>
</dbReference>
<evidence type="ECO:0000313" key="3">
    <source>
        <dbReference type="Proteomes" id="UP000015453"/>
    </source>
</evidence>
<reference evidence="2 3" key="1">
    <citation type="journal article" date="2013" name="BMC Genomics">
        <title>The miniature genome of a carnivorous plant Genlisea aurea contains a low number of genes and short non-coding sequences.</title>
        <authorList>
            <person name="Leushkin E.V."/>
            <person name="Sutormin R.A."/>
            <person name="Nabieva E.R."/>
            <person name="Penin A.A."/>
            <person name="Kondrashov A.S."/>
            <person name="Logacheva M.D."/>
        </authorList>
    </citation>
    <scope>NUCLEOTIDE SEQUENCE [LARGE SCALE GENOMIC DNA]</scope>
</reference>
<dbReference type="InterPro" id="IPR011990">
    <property type="entry name" value="TPR-like_helical_dom_sf"/>
</dbReference>
<dbReference type="AlphaFoldDB" id="S8D384"/>
<dbReference type="InterPro" id="IPR053301">
    <property type="entry name" value="F-box_motif"/>
</dbReference>
<dbReference type="InterPro" id="IPR001810">
    <property type="entry name" value="F-box_dom"/>
</dbReference>
<proteinExistence type="predicted"/>
<dbReference type="Pfam" id="PF08238">
    <property type="entry name" value="Sel1"/>
    <property type="match status" value="4"/>
</dbReference>
<dbReference type="Pfam" id="PF00646">
    <property type="entry name" value="F-box"/>
    <property type="match status" value="1"/>
</dbReference>
<dbReference type="SUPFAM" id="SSF81901">
    <property type="entry name" value="HCP-like"/>
    <property type="match status" value="1"/>
</dbReference>
<dbReference type="Pfam" id="PF13181">
    <property type="entry name" value="TPR_8"/>
    <property type="match status" value="1"/>
</dbReference>
<dbReference type="InterPro" id="IPR019734">
    <property type="entry name" value="TPR_rpt"/>
</dbReference>
<name>S8D384_9LAMI</name>
<dbReference type="Gene3D" id="1.20.1280.50">
    <property type="match status" value="1"/>
</dbReference>
<keyword evidence="3" id="KW-1185">Reference proteome</keyword>
<evidence type="ECO:0000313" key="2">
    <source>
        <dbReference type="EMBL" id="EPS71841.1"/>
    </source>
</evidence>
<dbReference type="PROSITE" id="PS50181">
    <property type="entry name" value="FBOX"/>
    <property type="match status" value="1"/>
</dbReference>
<dbReference type="Proteomes" id="UP000015453">
    <property type="component" value="Unassembled WGS sequence"/>
</dbReference>
<evidence type="ECO:0000259" key="1">
    <source>
        <dbReference type="PROSITE" id="PS50181"/>
    </source>
</evidence>
<gene>
    <name evidence="2" type="ORF">M569_02918</name>
</gene>
<dbReference type="InterPro" id="IPR006597">
    <property type="entry name" value="Sel1-like"/>
</dbReference>
<feature type="domain" description="F-box" evidence="1">
    <location>
        <begin position="59"/>
        <end position="108"/>
    </location>
</feature>
<protein>
    <recommendedName>
        <fullName evidence="1">F-box domain-containing protein</fullName>
    </recommendedName>
</protein>
<dbReference type="PANTHER" id="PTHR45088:SF1">
    <property type="entry name" value="OS04G0476000 PROTEIN"/>
    <property type="match status" value="1"/>
</dbReference>
<dbReference type="Gene3D" id="1.25.40.10">
    <property type="entry name" value="Tetratricopeptide repeat domain"/>
    <property type="match status" value="2"/>
</dbReference>